<evidence type="ECO:0000313" key="1">
    <source>
        <dbReference type="EMBL" id="AEX85911.1"/>
    </source>
</evidence>
<name>H2J496_MARPK</name>
<reference evidence="1 2" key="1">
    <citation type="journal article" date="2012" name="J. Bacteriol.">
        <title>Complete Genome Sequence of the Thermophilic, Piezophilic, Heterotrophic Bacterium Marinitoga piezophila KA3.</title>
        <authorList>
            <person name="Lucas S."/>
            <person name="Han J."/>
            <person name="Lapidus A."/>
            <person name="Cheng J.F."/>
            <person name="Goodwin L.A."/>
            <person name="Pitluck S."/>
            <person name="Peters L."/>
            <person name="Mikhailova N."/>
            <person name="Teshima H."/>
            <person name="Detter J.C."/>
            <person name="Han C."/>
            <person name="Tapia R."/>
            <person name="Land M."/>
            <person name="Hauser L."/>
            <person name="Kyrpides N.C."/>
            <person name="Ivanova N."/>
            <person name="Pagani I."/>
            <person name="Vannier P."/>
            <person name="Oger P."/>
            <person name="Bartlett D.H."/>
            <person name="Noll K.M."/>
            <person name="Woyke T."/>
            <person name="Jebbar M."/>
        </authorList>
    </citation>
    <scope>NUCLEOTIDE SEQUENCE [LARGE SCALE GENOMIC DNA]</scope>
    <source>
        <strain evidence="2">DSM 14283 / JCM 11233 / KA3</strain>
    </source>
</reference>
<organism evidence="1 2">
    <name type="scientific">Marinitoga piezophila (strain DSM 14283 / JCM 11233 / KA3)</name>
    <dbReference type="NCBI Taxonomy" id="443254"/>
    <lineage>
        <taxon>Bacteria</taxon>
        <taxon>Thermotogati</taxon>
        <taxon>Thermotogota</taxon>
        <taxon>Thermotogae</taxon>
        <taxon>Petrotogales</taxon>
        <taxon>Petrotogaceae</taxon>
        <taxon>Marinitoga</taxon>
    </lineage>
</organism>
<dbReference type="OrthoDB" id="47138at2"/>
<reference evidence="2" key="2">
    <citation type="submission" date="2012-01" db="EMBL/GenBank/DDBJ databases">
        <title>Complete sequence of chromosome of Marinitoga piezophila KA3.</title>
        <authorList>
            <person name="Lucas S."/>
            <person name="Han J."/>
            <person name="Lapidus A."/>
            <person name="Cheng J.-F."/>
            <person name="Goodwin L."/>
            <person name="Pitluck S."/>
            <person name="Peters L."/>
            <person name="Mikhailova N."/>
            <person name="Teshima H."/>
            <person name="Detter J.C."/>
            <person name="Han C."/>
            <person name="Tapia R."/>
            <person name="Land M."/>
            <person name="Hauser L."/>
            <person name="Kyrpides N."/>
            <person name="Ivanova N."/>
            <person name="Pagani I."/>
            <person name="Jebbar M."/>
            <person name="Vannier P."/>
            <person name="Oger P."/>
            <person name="Cario A."/>
            <person name="Bartlett D."/>
            <person name="Noll K.M."/>
            <person name="Woyke T."/>
        </authorList>
    </citation>
    <scope>NUCLEOTIDE SEQUENCE [LARGE SCALE GENOMIC DNA]</scope>
    <source>
        <strain evidence="2">DSM 14283 / JCM 11233 / KA3</strain>
    </source>
</reference>
<dbReference type="KEGG" id="mpz:Marpi_1517"/>
<gene>
    <name evidence="1" type="ordered locus">Marpi_1517</name>
</gene>
<dbReference type="STRING" id="443254.Marpi_1517"/>
<protein>
    <recommendedName>
        <fullName evidence="3">Flagellar hook-length control protein FliK</fullName>
    </recommendedName>
</protein>
<dbReference type="EMBL" id="CP003257">
    <property type="protein sequence ID" value="AEX85911.1"/>
    <property type="molecule type" value="Genomic_DNA"/>
</dbReference>
<evidence type="ECO:0000313" key="2">
    <source>
        <dbReference type="Proteomes" id="UP000007161"/>
    </source>
</evidence>
<dbReference type="RefSeq" id="WP_014296982.1">
    <property type="nucleotide sequence ID" value="NC_016751.1"/>
</dbReference>
<proteinExistence type="predicted"/>
<evidence type="ECO:0008006" key="3">
    <source>
        <dbReference type="Google" id="ProtNLM"/>
    </source>
</evidence>
<dbReference type="AlphaFoldDB" id="H2J496"/>
<dbReference type="HOGENOM" id="CLU_707506_0_0_0"/>
<dbReference type="Proteomes" id="UP000007161">
    <property type="component" value="Chromosome"/>
</dbReference>
<sequence length="390" mass="45152">MIKQKNIKTLLAIVEAIDSDIVHLKINNNKQIIIKNPGKNFKDIKPGDYINILNNESEKKDIVQTREILKIDGKYIHFNLLNAKNNIDLILPDNSINNNTKKFLFWLGKFINTFNEEVYKSDENIQEKIVFNKSQKNFLMSFLKEIYNSLTNNKSLKIPDPVKSANIIKSLIITDLKEELKKSNTISKNNEQKYNDNFQNSKIQSFENKGEQLNINKSKIIDNAGIKKEEDRKGNEDIKKENDILGEKKDIPILKNQTHNNIVKNAINAYQNFSNMKPEENFIFLSLFGFPIFFNIGNEFKIDEHTKNTVKVKRISFSILTRNFGNIKCIIYEINKSLNLSFEIEKENKKFSDKIETLIDEIRREGFTVGGLKITELKEDSNLSGDGLYG</sequence>
<accession>H2J496</accession>
<keyword evidence="2" id="KW-1185">Reference proteome</keyword>